<dbReference type="PRINTS" id="PR01020">
    <property type="entry name" value="LPSBIOSNTHSS"/>
</dbReference>
<feature type="binding site" evidence="9">
    <location>
        <position position="17"/>
    </location>
    <ligand>
        <name>substrate</name>
    </ligand>
</feature>
<organism evidence="11 12">
    <name type="scientific">Comamonas terrae</name>
    <dbReference type="NCBI Taxonomy" id="673548"/>
    <lineage>
        <taxon>Bacteria</taxon>
        <taxon>Pseudomonadati</taxon>
        <taxon>Pseudomonadota</taxon>
        <taxon>Betaproteobacteria</taxon>
        <taxon>Burkholderiales</taxon>
        <taxon>Comamonadaceae</taxon>
        <taxon>Comamonas</taxon>
    </lineage>
</organism>
<dbReference type="NCBIfam" id="TIGR00125">
    <property type="entry name" value="cyt_tran_rel"/>
    <property type="match status" value="1"/>
</dbReference>
<comment type="subcellular location">
    <subcellularLocation>
        <location evidence="9">Cytoplasm</location>
    </subcellularLocation>
</comment>
<feature type="site" description="Transition state stabilizer" evidence="9">
    <location>
        <position position="25"/>
    </location>
</feature>
<name>A0ABW5ULF0_9BURK</name>
<dbReference type="InterPro" id="IPR001980">
    <property type="entry name" value="PPAT"/>
</dbReference>
<dbReference type="RefSeq" id="WP_066477751.1">
    <property type="nucleotide sequence ID" value="NZ_BCNT01000007.1"/>
</dbReference>
<keyword evidence="1 9" id="KW-0963">Cytoplasm</keyword>
<dbReference type="HAMAP" id="MF_00151">
    <property type="entry name" value="PPAT_bact"/>
    <property type="match status" value="1"/>
</dbReference>
<dbReference type="Proteomes" id="UP001597463">
    <property type="component" value="Unassembled WGS sequence"/>
</dbReference>
<evidence type="ECO:0000256" key="2">
    <source>
        <dbReference type="ARBA" id="ARBA00022679"/>
    </source>
</evidence>
<dbReference type="EMBL" id="JBHUMV010000004">
    <property type="protein sequence ID" value="MFD2754452.1"/>
    <property type="molecule type" value="Genomic_DNA"/>
</dbReference>
<comment type="pathway">
    <text evidence="9">Cofactor biosynthesis; coenzyme A biosynthesis; CoA from (R)-pantothenate: step 4/5.</text>
</comment>
<dbReference type="PANTHER" id="PTHR21342">
    <property type="entry name" value="PHOSPHOPANTETHEINE ADENYLYLTRANSFERASE"/>
    <property type="match status" value="1"/>
</dbReference>
<keyword evidence="7 9" id="KW-0173">Coenzyme A biosynthesis</keyword>
<gene>
    <name evidence="9 11" type="primary">coaD</name>
    <name evidence="11" type="ORF">ACFSW6_10165</name>
</gene>
<evidence type="ECO:0000256" key="1">
    <source>
        <dbReference type="ARBA" id="ARBA00022490"/>
    </source>
</evidence>
<protein>
    <recommendedName>
        <fullName evidence="9">Phosphopantetheine adenylyltransferase</fullName>
        <ecNumber evidence="9">2.7.7.3</ecNumber>
    </recommendedName>
    <alternativeName>
        <fullName evidence="9">Dephospho-CoA pyrophosphorylase</fullName>
    </alternativeName>
    <alternativeName>
        <fullName evidence="9">Pantetheine-phosphate adenylyltransferase</fullName>
        <shortName evidence="9">PPAT</shortName>
    </alternativeName>
</protein>
<dbReference type="GO" id="GO:0004595">
    <property type="term" value="F:pantetheine-phosphate adenylyltransferase activity"/>
    <property type="evidence" value="ECO:0007669"/>
    <property type="project" value="UniProtKB-EC"/>
</dbReference>
<keyword evidence="12" id="KW-1185">Reference proteome</keyword>
<reference evidence="12" key="1">
    <citation type="journal article" date="2019" name="Int. J. Syst. Evol. Microbiol.">
        <title>The Global Catalogue of Microorganisms (GCM) 10K type strain sequencing project: providing services to taxonomists for standard genome sequencing and annotation.</title>
        <authorList>
            <consortium name="The Broad Institute Genomics Platform"/>
            <consortium name="The Broad Institute Genome Sequencing Center for Infectious Disease"/>
            <person name="Wu L."/>
            <person name="Ma J."/>
        </authorList>
    </citation>
    <scope>NUCLEOTIDE SEQUENCE [LARGE SCALE GENOMIC DNA]</scope>
    <source>
        <strain evidence="12">TISTR 1906</strain>
    </source>
</reference>
<dbReference type="EC" id="2.7.7.3" evidence="9"/>
<keyword evidence="5 9" id="KW-0067">ATP-binding</keyword>
<comment type="catalytic activity">
    <reaction evidence="8 9">
        <text>(R)-4'-phosphopantetheine + ATP + H(+) = 3'-dephospho-CoA + diphosphate</text>
        <dbReference type="Rhea" id="RHEA:19801"/>
        <dbReference type="ChEBI" id="CHEBI:15378"/>
        <dbReference type="ChEBI" id="CHEBI:30616"/>
        <dbReference type="ChEBI" id="CHEBI:33019"/>
        <dbReference type="ChEBI" id="CHEBI:57328"/>
        <dbReference type="ChEBI" id="CHEBI:61723"/>
        <dbReference type="EC" id="2.7.7.3"/>
    </reaction>
</comment>
<dbReference type="CDD" id="cd02163">
    <property type="entry name" value="PPAT"/>
    <property type="match status" value="1"/>
</dbReference>
<dbReference type="InterPro" id="IPR004821">
    <property type="entry name" value="Cyt_trans-like"/>
</dbReference>
<dbReference type="NCBIfam" id="TIGR01510">
    <property type="entry name" value="coaD_prev_kdtB"/>
    <property type="match status" value="1"/>
</dbReference>
<comment type="similarity">
    <text evidence="9">Belongs to the bacterial CoaD family.</text>
</comment>
<feature type="binding site" evidence="9">
    <location>
        <position position="95"/>
    </location>
    <ligand>
        <name>substrate</name>
    </ligand>
</feature>
<evidence type="ECO:0000256" key="9">
    <source>
        <dbReference type="HAMAP-Rule" id="MF_00151"/>
    </source>
</evidence>
<evidence type="ECO:0000256" key="6">
    <source>
        <dbReference type="ARBA" id="ARBA00022842"/>
    </source>
</evidence>
<evidence type="ECO:0000256" key="8">
    <source>
        <dbReference type="ARBA" id="ARBA00029346"/>
    </source>
</evidence>
<accession>A0ABW5ULF0</accession>
<evidence type="ECO:0000313" key="11">
    <source>
        <dbReference type="EMBL" id="MFD2754452.1"/>
    </source>
</evidence>
<keyword evidence="6 9" id="KW-0460">Magnesium</keyword>
<keyword evidence="3 9" id="KW-0548">Nucleotidyltransferase</keyword>
<feature type="binding site" evidence="9">
    <location>
        <position position="81"/>
    </location>
    <ligand>
        <name>substrate</name>
    </ligand>
</feature>
<comment type="function">
    <text evidence="9">Reversibly transfers an adenylyl group from ATP to 4'-phosphopantetheine, yielding dephospho-CoA (dPCoA) and pyrophosphate.</text>
</comment>
<comment type="caution">
    <text evidence="11">The sequence shown here is derived from an EMBL/GenBank/DDBJ whole genome shotgun (WGS) entry which is preliminary data.</text>
</comment>
<comment type="cofactor">
    <cofactor evidence="9">
        <name>Mg(2+)</name>
        <dbReference type="ChEBI" id="CHEBI:18420"/>
    </cofactor>
</comment>
<feature type="binding site" evidence="9">
    <location>
        <position position="49"/>
    </location>
    <ligand>
        <name>substrate</name>
    </ligand>
</feature>
<feature type="binding site" evidence="9">
    <location>
        <begin position="96"/>
        <end position="98"/>
    </location>
    <ligand>
        <name>ATP</name>
        <dbReference type="ChEBI" id="CHEBI:30616"/>
    </ligand>
</feature>
<feature type="binding site" evidence="9">
    <location>
        <position position="25"/>
    </location>
    <ligand>
        <name>ATP</name>
        <dbReference type="ChEBI" id="CHEBI:30616"/>
    </ligand>
</feature>
<evidence type="ECO:0000313" key="12">
    <source>
        <dbReference type="Proteomes" id="UP001597463"/>
    </source>
</evidence>
<evidence type="ECO:0000256" key="5">
    <source>
        <dbReference type="ARBA" id="ARBA00022840"/>
    </source>
</evidence>
<dbReference type="PANTHER" id="PTHR21342:SF1">
    <property type="entry name" value="PHOSPHOPANTETHEINE ADENYLYLTRANSFERASE"/>
    <property type="match status" value="1"/>
</dbReference>
<sequence>MQQAAQTVQVRAVYPGTFDPITLGHEDMVRRASRMFSHVVVAVAAGHHKKTMFTLEERLAIVRGALADLPNVSVVSFEGLVIECVAAQNAQVMVRGLRSGTDFDYEFQLAGMNRHLQPEVETLFLTPNPQLQFISSTLVREIATLGGEVGQFVSASVHERLREKLGAKA</sequence>
<dbReference type="Pfam" id="PF01467">
    <property type="entry name" value="CTP_transf_like"/>
    <property type="match status" value="1"/>
</dbReference>
<dbReference type="Gene3D" id="3.40.50.620">
    <property type="entry name" value="HUPs"/>
    <property type="match status" value="1"/>
</dbReference>
<evidence type="ECO:0000256" key="7">
    <source>
        <dbReference type="ARBA" id="ARBA00022993"/>
    </source>
</evidence>
<evidence type="ECO:0000259" key="10">
    <source>
        <dbReference type="Pfam" id="PF01467"/>
    </source>
</evidence>
<keyword evidence="2 9" id="KW-0808">Transferase</keyword>
<feature type="binding site" evidence="9">
    <location>
        <begin position="131"/>
        <end position="137"/>
    </location>
    <ligand>
        <name>ATP</name>
        <dbReference type="ChEBI" id="CHEBI:30616"/>
    </ligand>
</feature>
<feature type="binding site" evidence="9">
    <location>
        <position position="106"/>
    </location>
    <ligand>
        <name>ATP</name>
        <dbReference type="ChEBI" id="CHEBI:30616"/>
    </ligand>
</feature>
<comment type="subunit">
    <text evidence="9">Homohexamer.</text>
</comment>
<evidence type="ECO:0000256" key="4">
    <source>
        <dbReference type="ARBA" id="ARBA00022741"/>
    </source>
</evidence>
<feature type="binding site" evidence="9">
    <location>
        <begin position="17"/>
        <end position="18"/>
    </location>
    <ligand>
        <name>ATP</name>
        <dbReference type="ChEBI" id="CHEBI:30616"/>
    </ligand>
</feature>
<dbReference type="SUPFAM" id="SSF52374">
    <property type="entry name" value="Nucleotidylyl transferase"/>
    <property type="match status" value="1"/>
</dbReference>
<keyword evidence="4 9" id="KW-0547">Nucleotide-binding</keyword>
<dbReference type="InterPro" id="IPR014729">
    <property type="entry name" value="Rossmann-like_a/b/a_fold"/>
</dbReference>
<proteinExistence type="inferred from homology"/>
<evidence type="ECO:0000256" key="3">
    <source>
        <dbReference type="ARBA" id="ARBA00022695"/>
    </source>
</evidence>
<feature type="domain" description="Cytidyltransferase-like" evidence="10">
    <location>
        <begin position="13"/>
        <end position="141"/>
    </location>
</feature>